<gene>
    <name evidence="3" type="ORF">L228DRAFT_269886</name>
</gene>
<keyword evidence="1" id="KW-0175">Coiled coil</keyword>
<evidence type="ECO:0000256" key="2">
    <source>
        <dbReference type="SAM" id="MobiDB-lite"/>
    </source>
</evidence>
<dbReference type="InParanoid" id="A0A165AJI5"/>
<name>A0A165AJI5_XYLHT</name>
<reference evidence="3 4" key="1">
    <citation type="journal article" date="2016" name="Fungal Biol.">
        <title>The genome of Xylona heveae provides a window into fungal endophytism.</title>
        <authorList>
            <person name="Gazis R."/>
            <person name="Kuo A."/>
            <person name="Riley R."/>
            <person name="LaButti K."/>
            <person name="Lipzen A."/>
            <person name="Lin J."/>
            <person name="Amirebrahimi M."/>
            <person name="Hesse C.N."/>
            <person name="Spatafora J.W."/>
            <person name="Henrissat B."/>
            <person name="Hainaut M."/>
            <person name="Grigoriev I.V."/>
            <person name="Hibbett D.S."/>
        </authorList>
    </citation>
    <scope>NUCLEOTIDE SEQUENCE [LARGE SCALE GENOMIC DNA]</scope>
    <source>
        <strain evidence="3 4">TC161</strain>
    </source>
</reference>
<sequence>MSSNINNTTSHTSENATHHEHVPMQIDYLTRPFVPIEITRRNPEPRVDLLFDIYTDDSETSGSDTSDTTETSEPDLPIWARSLYDTFARLDLMLNEIRRDMENMATRVENLNLRVQRLGQENAAETWADEDTWGVQWPLRHVGADTENINPHPASPADEVQWNTPARRTRRFLRRGAGLKDMTASQMNILGNICNPPSL</sequence>
<dbReference type="GeneID" id="28900468"/>
<evidence type="ECO:0000256" key="1">
    <source>
        <dbReference type="SAM" id="Coils"/>
    </source>
</evidence>
<proteinExistence type="predicted"/>
<organism evidence="3 4">
    <name type="scientific">Xylona heveae (strain CBS 132557 / TC161)</name>
    <dbReference type="NCBI Taxonomy" id="1328760"/>
    <lineage>
        <taxon>Eukaryota</taxon>
        <taxon>Fungi</taxon>
        <taxon>Dikarya</taxon>
        <taxon>Ascomycota</taxon>
        <taxon>Pezizomycotina</taxon>
        <taxon>Xylonomycetes</taxon>
        <taxon>Xylonales</taxon>
        <taxon>Xylonaceae</taxon>
        <taxon>Xylona</taxon>
    </lineage>
</organism>
<evidence type="ECO:0000313" key="3">
    <source>
        <dbReference type="EMBL" id="KZF20583.1"/>
    </source>
</evidence>
<protein>
    <submittedName>
        <fullName evidence="3">Uncharacterized protein</fullName>
    </submittedName>
</protein>
<dbReference type="AlphaFoldDB" id="A0A165AJI5"/>
<dbReference type="RefSeq" id="XP_018186138.1">
    <property type="nucleotide sequence ID" value="XM_018335331.1"/>
</dbReference>
<accession>A0A165AJI5</accession>
<feature type="region of interest" description="Disordered" evidence="2">
    <location>
        <begin position="1"/>
        <end position="23"/>
    </location>
</feature>
<feature type="coiled-coil region" evidence="1">
    <location>
        <begin position="94"/>
        <end position="121"/>
    </location>
</feature>
<feature type="compositionally biased region" description="Low complexity" evidence="2">
    <location>
        <begin position="1"/>
        <end position="15"/>
    </location>
</feature>
<dbReference type="EMBL" id="KV407462">
    <property type="protein sequence ID" value="KZF20583.1"/>
    <property type="molecule type" value="Genomic_DNA"/>
</dbReference>
<evidence type="ECO:0000313" key="4">
    <source>
        <dbReference type="Proteomes" id="UP000076632"/>
    </source>
</evidence>
<keyword evidence="4" id="KW-1185">Reference proteome</keyword>
<dbReference type="Proteomes" id="UP000076632">
    <property type="component" value="Unassembled WGS sequence"/>
</dbReference>